<dbReference type="InterPro" id="IPR032508">
    <property type="entry name" value="FecR_C"/>
</dbReference>
<accession>A0A177N3G6</accession>
<dbReference type="STRING" id="702114.A1355_15435"/>
<evidence type="ECO:0000259" key="2">
    <source>
        <dbReference type="Pfam" id="PF16220"/>
    </source>
</evidence>
<evidence type="ECO:0000313" key="5">
    <source>
        <dbReference type="Proteomes" id="UP000077628"/>
    </source>
</evidence>
<evidence type="ECO:0000259" key="3">
    <source>
        <dbReference type="Pfam" id="PF16344"/>
    </source>
</evidence>
<dbReference type="PANTHER" id="PTHR30273:SF2">
    <property type="entry name" value="PROTEIN FECR"/>
    <property type="match status" value="1"/>
</dbReference>
<sequence length="320" mass="36495">MKRMPESPPTLQQQAIDWLLRLESADCTPAERAAFEAWLARDEGHERIYRQIARRWRQLDGFKGQDFPVRAAALTYRRPRRRLAESALAACLMLGLGVATFSERGWYGRNAVYATERGASRTVQLADGSRLELSPDSELTVHLDRWRRSLVLIKGEAYFDVAHDRDRPFQIEVGGASVVDLGTRFDVRLHNDEVAIAVVEGAVRVDHIESREIHANQALSFDRKGRFRELPANQIAMQTAWREGRLIFENRRLDEVLAELERYHDIRLTLADPALAKLKVSGTFHTDNLDAALNIIAMTLPIDIRRPNPRQAVLDKRGND</sequence>
<dbReference type="PANTHER" id="PTHR30273">
    <property type="entry name" value="PERIPLASMIC SIGNAL SENSOR AND SIGMA FACTOR ACTIVATOR FECR-RELATED"/>
    <property type="match status" value="1"/>
</dbReference>
<dbReference type="Gene3D" id="2.60.120.1440">
    <property type="match status" value="1"/>
</dbReference>
<protein>
    <recommendedName>
        <fullName evidence="6">Iron dicitrate transport regulator FecR</fullName>
    </recommendedName>
</protein>
<dbReference type="Proteomes" id="UP000077628">
    <property type="component" value="Unassembled WGS sequence"/>
</dbReference>
<name>A0A177N3G6_9GAMM</name>
<comment type="caution">
    <text evidence="4">The sequence shown here is derived from an EMBL/GenBank/DDBJ whole genome shotgun (WGS) entry which is preliminary data.</text>
</comment>
<organism evidence="4 5">
    <name type="scientific">Methylomonas koyamae</name>
    <dbReference type="NCBI Taxonomy" id="702114"/>
    <lineage>
        <taxon>Bacteria</taxon>
        <taxon>Pseudomonadati</taxon>
        <taxon>Pseudomonadota</taxon>
        <taxon>Gammaproteobacteria</taxon>
        <taxon>Methylococcales</taxon>
        <taxon>Methylococcaceae</taxon>
        <taxon>Methylomonas</taxon>
    </lineage>
</organism>
<dbReference type="Pfam" id="PF16344">
    <property type="entry name" value="FecR_C"/>
    <property type="match status" value="1"/>
</dbReference>
<dbReference type="InterPro" id="IPR006860">
    <property type="entry name" value="FecR"/>
</dbReference>
<evidence type="ECO:0000259" key="1">
    <source>
        <dbReference type="Pfam" id="PF04773"/>
    </source>
</evidence>
<reference evidence="5" key="1">
    <citation type="submission" date="2016-03" db="EMBL/GenBank/DDBJ databases">
        <authorList>
            <person name="Heylen K."/>
            <person name="De Vos P."/>
            <person name="Vekeman B."/>
        </authorList>
    </citation>
    <scope>NUCLEOTIDE SEQUENCE [LARGE SCALE GENOMIC DNA]</scope>
    <source>
        <strain evidence="5">R-45383</strain>
    </source>
</reference>
<dbReference type="InterPro" id="IPR032623">
    <property type="entry name" value="FecR_N"/>
</dbReference>
<dbReference type="GO" id="GO:0016989">
    <property type="term" value="F:sigma factor antagonist activity"/>
    <property type="evidence" value="ECO:0007669"/>
    <property type="project" value="TreeGrafter"/>
</dbReference>
<dbReference type="InterPro" id="IPR012373">
    <property type="entry name" value="Ferrdict_sens_TM"/>
</dbReference>
<feature type="domain" description="FecR N-terminal" evidence="2">
    <location>
        <begin position="13"/>
        <end position="54"/>
    </location>
</feature>
<evidence type="ECO:0008006" key="6">
    <source>
        <dbReference type="Google" id="ProtNLM"/>
    </source>
</evidence>
<feature type="domain" description="Protein FecR C-terminal" evidence="3">
    <location>
        <begin position="245"/>
        <end position="305"/>
    </location>
</feature>
<gene>
    <name evidence="4" type="ORF">A1355_15435</name>
</gene>
<proteinExistence type="predicted"/>
<dbReference type="Gene3D" id="3.55.50.30">
    <property type="match status" value="1"/>
</dbReference>
<dbReference type="Pfam" id="PF16220">
    <property type="entry name" value="DUF4880"/>
    <property type="match status" value="1"/>
</dbReference>
<dbReference type="EMBL" id="LUUK01000228">
    <property type="protein sequence ID" value="OAI11719.1"/>
    <property type="molecule type" value="Genomic_DNA"/>
</dbReference>
<evidence type="ECO:0000313" key="4">
    <source>
        <dbReference type="EMBL" id="OAI11719.1"/>
    </source>
</evidence>
<dbReference type="AlphaFoldDB" id="A0A177N3G6"/>
<dbReference type="PIRSF" id="PIRSF018266">
    <property type="entry name" value="FecR"/>
    <property type="match status" value="1"/>
</dbReference>
<keyword evidence="5" id="KW-1185">Reference proteome</keyword>
<feature type="domain" description="FecR protein" evidence="1">
    <location>
        <begin position="112"/>
        <end position="204"/>
    </location>
</feature>
<dbReference type="Pfam" id="PF04773">
    <property type="entry name" value="FecR"/>
    <property type="match status" value="1"/>
</dbReference>